<dbReference type="Pfam" id="PF00691">
    <property type="entry name" value="OmpA"/>
    <property type="match status" value="1"/>
</dbReference>
<evidence type="ECO:0000313" key="7">
    <source>
        <dbReference type="EMBL" id="NMG73184.1"/>
    </source>
</evidence>
<organism evidence="7 8">
    <name type="scientific">Aromatoleum diolicum</name>
    <dbReference type="NCBI Taxonomy" id="75796"/>
    <lineage>
        <taxon>Bacteria</taxon>
        <taxon>Pseudomonadati</taxon>
        <taxon>Pseudomonadota</taxon>
        <taxon>Betaproteobacteria</taxon>
        <taxon>Rhodocyclales</taxon>
        <taxon>Rhodocyclaceae</taxon>
        <taxon>Aromatoleum</taxon>
    </lineage>
</organism>
<evidence type="ECO:0000256" key="5">
    <source>
        <dbReference type="SAM" id="SignalP"/>
    </source>
</evidence>
<reference evidence="7 8" key="1">
    <citation type="submission" date="2019-12" db="EMBL/GenBank/DDBJ databases">
        <title>Comparative genomics gives insights into the taxonomy of the Azoarcus-Aromatoleum group and reveals separate origins of nif in the plant-associated Azoarcus and non-plant-associated Aromatoleum sub-groups.</title>
        <authorList>
            <person name="Lafos M."/>
            <person name="Maluk M."/>
            <person name="Batista M."/>
            <person name="Junghare M."/>
            <person name="Carmona M."/>
            <person name="Faoro H."/>
            <person name="Cruz L.M."/>
            <person name="Battistoni F."/>
            <person name="De Souza E."/>
            <person name="Pedrosa F."/>
            <person name="Chen W.-M."/>
            <person name="Poole P.S."/>
            <person name="Dixon R.A."/>
            <person name="James E.K."/>
        </authorList>
    </citation>
    <scope>NUCLEOTIDE SEQUENCE [LARGE SCALE GENOMIC DNA]</scope>
    <source>
        <strain evidence="7 8">22Lin</strain>
    </source>
</reference>
<dbReference type="CDD" id="cd07185">
    <property type="entry name" value="OmpA_C-like"/>
    <property type="match status" value="1"/>
</dbReference>
<dbReference type="Proteomes" id="UP000648984">
    <property type="component" value="Unassembled WGS sequence"/>
</dbReference>
<feature type="chain" id="PRO_5045421810" evidence="5">
    <location>
        <begin position="21"/>
        <end position="233"/>
    </location>
</feature>
<proteinExistence type="predicted"/>
<dbReference type="SUPFAM" id="SSF103088">
    <property type="entry name" value="OmpA-like"/>
    <property type="match status" value="1"/>
</dbReference>
<dbReference type="PRINTS" id="PR01021">
    <property type="entry name" value="OMPADOMAIN"/>
</dbReference>
<evidence type="ECO:0000313" key="8">
    <source>
        <dbReference type="Proteomes" id="UP000648984"/>
    </source>
</evidence>
<dbReference type="RefSeq" id="WP_169258345.1">
    <property type="nucleotide sequence ID" value="NZ_WTVQ01000001.1"/>
</dbReference>
<dbReference type="Gene3D" id="3.30.1330.60">
    <property type="entry name" value="OmpA-like domain"/>
    <property type="match status" value="1"/>
</dbReference>
<keyword evidence="3" id="KW-0998">Cell outer membrane</keyword>
<dbReference type="PANTHER" id="PTHR30329">
    <property type="entry name" value="STATOR ELEMENT OF FLAGELLAR MOTOR COMPLEX"/>
    <property type="match status" value="1"/>
</dbReference>
<keyword evidence="5" id="KW-0732">Signal</keyword>
<evidence type="ECO:0000259" key="6">
    <source>
        <dbReference type="PROSITE" id="PS51123"/>
    </source>
</evidence>
<dbReference type="InterPro" id="IPR050330">
    <property type="entry name" value="Bact_OuterMem_StrucFunc"/>
</dbReference>
<dbReference type="InterPro" id="IPR039567">
    <property type="entry name" value="Gly-zipper"/>
</dbReference>
<comment type="subcellular location">
    <subcellularLocation>
        <location evidence="1">Cell outer membrane</location>
    </subcellularLocation>
</comment>
<dbReference type="PANTHER" id="PTHR30329:SF21">
    <property type="entry name" value="LIPOPROTEIN YIAD-RELATED"/>
    <property type="match status" value="1"/>
</dbReference>
<protein>
    <submittedName>
        <fullName evidence="7">OmpA family protein</fullName>
    </submittedName>
</protein>
<sequence length="233" mass="24577">MKKTSLAIATASLLALAGCAQNPFYGEHAQTTRGAAIGAGAGAVLGNVVAGSGDRTKGGLIGAAIGATVGGLVGRQMDKQEAELRNQMAGTGVEVQRQGDTIRLQAPENITFDTNRADVKPQFQPVLNQLAQSIRQYPGTVVQVEGHTDATGSATYNQTLSENRAEAVRSHMIQRGVESNRLVAVGYGMTRPVADNGSLQGRAQNRRVEVLIVPTQDQAQQPMQQPATQPSRY</sequence>
<evidence type="ECO:0000256" key="4">
    <source>
        <dbReference type="PROSITE-ProRule" id="PRU00473"/>
    </source>
</evidence>
<feature type="signal peptide" evidence="5">
    <location>
        <begin position="1"/>
        <end position="20"/>
    </location>
</feature>
<dbReference type="PRINTS" id="PR01023">
    <property type="entry name" value="NAFLGMOTY"/>
</dbReference>
<gene>
    <name evidence="7" type="ORF">GPA25_00250</name>
</gene>
<evidence type="ECO:0000256" key="1">
    <source>
        <dbReference type="ARBA" id="ARBA00004442"/>
    </source>
</evidence>
<keyword evidence="2 4" id="KW-0472">Membrane</keyword>
<dbReference type="PROSITE" id="PS51123">
    <property type="entry name" value="OMPA_2"/>
    <property type="match status" value="1"/>
</dbReference>
<dbReference type="InterPro" id="IPR036737">
    <property type="entry name" value="OmpA-like_sf"/>
</dbReference>
<evidence type="ECO:0000256" key="3">
    <source>
        <dbReference type="ARBA" id="ARBA00023237"/>
    </source>
</evidence>
<dbReference type="PROSITE" id="PS51257">
    <property type="entry name" value="PROKAR_LIPOPROTEIN"/>
    <property type="match status" value="1"/>
</dbReference>
<dbReference type="InterPro" id="IPR006664">
    <property type="entry name" value="OMP_bac"/>
</dbReference>
<dbReference type="PROSITE" id="PS01068">
    <property type="entry name" value="OMPA_1"/>
    <property type="match status" value="1"/>
</dbReference>
<accession>A0ABX1Q7P0</accession>
<dbReference type="EMBL" id="WTVQ01000001">
    <property type="protein sequence ID" value="NMG73184.1"/>
    <property type="molecule type" value="Genomic_DNA"/>
</dbReference>
<keyword evidence="8" id="KW-1185">Reference proteome</keyword>
<dbReference type="InterPro" id="IPR006665">
    <property type="entry name" value="OmpA-like"/>
</dbReference>
<feature type="domain" description="OmpA-like" evidence="6">
    <location>
        <begin position="99"/>
        <end position="216"/>
    </location>
</feature>
<dbReference type="InterPro" id="IPR006690">
    <property type="entry name" value="OMPA-like_CS"/>
</dbReference>
<evidence type="ECO:0000256" key="2">
    <source>
        <dbReference type="ARBA" id="ARBA00023136"/>
    </source>
</evidence>
<name>A0ABX1Q7P0_9RHOO</name>
<dbReference type="Pfam" id="PF13488">
    <property type="entry name" value="Gly-zipper_Omp"/>
    <property type="match status" value="1"/>
</dbReference>
<comment type="caution">
    <text evidence="7">The sequence shown here is derived from an EMBL/GenBank/DDBJ whole genome shotgun (WGS) entry which is preliminary data.</text>
</comment>